<dbReference type="VEuPathDB" id="FungiDB:RhiirA1_432119"/>
<dbReference type="EMBL" id="LLXL01001347">
    <property type="protein sequence ID" value="PKK64980.1"/>
    <property type="molecule type" value="Genomic_DNA"/>
</dbReference>
<sequence>MPPTIPINHYVNPRNQQNKIERPISLFHANVFKRMTNLLTPKFNYELFNCNNFNIRYWSWNYRGCWHQTCPPIVPR</sequence>
<protein>
    <submittedName>
        <fullName evidence="1">Uncharacterized protein</fullName>
    </submittedName>
</protein>
<organism evidence="1 2">
    <name type="scientific">Rhizophagus irregularis</name>
    <dbReference type="NCBI Taxonomy" id="588596"/>
    <lineage>
        <taxon>Eukaryota</taxon>
        <taxon>Fungi</taxon>
        <taxon>Fungi incertae sedis</taxon>
        <taxon>Mucoromycota</taxon>
        <taxon>Glomeromycotina</taxon>
        <taxon>Glomeromycetes</taxon>
        <taxon>Glomerales</taxon>
        <taxon>Glomeraceae</taxon>
        <taxon>Rhizophagus</taxon>
    </lineage>
</organism>
<reference evidence="1 2" key="1">
    <citation type="submission" date="2016-04" db="EMBL/GenBank/DDBJ databases">
        <title>Genome analyses suggest a sexual origin of heterokaryosis in a supposedly ancient asexual fungus.</title>
        <authorList>
            <person name="Ropars J."/>
            <person name="Sedzielewska K."/>
            <person name="Noel J."/>
            <person name="Charron P."/>
            <person name="Farinelli L."/>
            <person name="Marton T."/>
            <person name="Kruger M."/>
            <person name="Pelin A."/>
            <person name="Brachmann A."/>
            <person name="Corradi N."/>
        </authorList>
    </citation>
    <scope>NUCLEOTIDE SEQUENCE [LARGE SCALE GENOMIC DNA]</scope>
    <source>
        <strain evidence="1 2">C2</strain>
    </source>
</reference>
<gene>
    <name evidence="1" type="ORF">RhiirC2_665695</name>
</gene>
<name>A0A2N1MTP1_9GLOM</name>
<comment type="caution">
    <text evidence="1">The sequence shown here is derived from an EMBL/GenBank/DDBJ whole genome shotgun (WGS) entry which is preliminary data.</text>
</comment>
<proteinExistence type="predicted"/>
<dbReference type="AlphaFoldDB" id="A0A2N1MTP1"/>
<dbReference type="Proteomes" id="UP000233469">
    <property type="component" value="Unassembled WGS sequence"/>
</dbReference>
<reference evidence="1 2" key="2">
    <citation type="submission" date="2017-10" db="EMBL/GenBank/DDBJ databases">
        <title>Extensive intraspecific genome diversity in a model arbuscular mycorrhizal fungus.</title>
        <authorList>
            <person name="Chen E.C.H."/>
            <person name="Morin E."/>
            <person name="Baudet D."/>
            <person name="Noel J."/>
            <person name="Ndikumana S."/>
            <person name="Charron P."/>
            <person name="St-Onge C."/>
            <person name="Giorgi J."/>
            <person name="Grigoriev I.V."/>
            <person name="Roux C."/>
            <person name="Martin F.M."/>
            <person name="Corradi N."/>
        </authorList>
    </citation>
    <scope>NUCLEOTIDE SEQUENCE [LARGE SCALE GENOMIC DNA]</scope>
    <source>
        <strain evidence="1 2">C2</strain>
    </source>
</reference>
<accession>A0A2N1MTP1</accession>
<evidence type="ECO:0000313" key="1">
    <source>
        <dbReference type="EMBL" id="PKK64980.1"/>
    </source>
</evidence>
<evidence type="ECO:0000313" key="2">
    <source>
        <dbReference type="Proteomes" id="UP000233469"/>
    </source>
</evidence>